<dbReference type="EMBL" id="BEYU01000028">
    <property type="protein sequence ID" value="GBG27163.1"/>
    <property type="molecule type" value="Genomic_DNA"/>
</dbReference>
<feature type="compositionally biased region" description="Polar residues" evidence="1">
    <location>
        <begin position="571"/>
        <end position="582"/>
    </location>
</feature>
<feature type="region of interest" description="Disordered" evidence="1">
    <location>
        <begin position="181"/>
        <end position="295"/>
    </location>
</feature>
<proteinExistence type="predicted"/>
<dbReference type="AlphaFoldDB" id="A0A2R5GEY5"/>
<dbReference type="Proteomes" id="UP000241890">
    <property type="component" value="Unassembled WGS sequence"/>
</dbReference>
<feature type="region of interest" description="Disordered" evidence="1">
    <location>
        <begin position="664"/>
        <end position="684"/>
    </location>
</feature>
<feature type="region of interest" description="Disordered" evidence="1">
    <location>
        <begin position="554"/>
        <end position="619"/>
    </location>
</feature>
<dbReference type="InParanoid" id="A0A2R5GEY5"/>
<protein>
    <submittedName>
        <fullName evidence="2">Uncharacterized protein</fullName>
    </submittedName>
</protein>
<sequence length="877" mass="94391">MALEAKAEAALDVYETKACVEKLRAVADKELTTQLKSLVQHCLGLVSVQRWLRSVTDQNWRVSVESVVAFILKFVNQELLPALHSGDAHADADAGLADFRKTMAELETPKSLARGSLRLLVRDELPGALASQFVGFIETADTLAHTWASVGAREAVLELIEENEASIESLLQNLQRISRAHKRKRSQDEEETNPSSKVARTSGGSCRDEDNAGPGCRPPRDDDDDNDEPGNADRTIHGPGYVSGSASGPDTANTQGAGGASTTSSNGNSNGKAGSDGQGSQQQDATKKSADSGPLLTMSALDHNLERGAAHSVIQLVHTMRMAIEDSPSLKRGLKDTAIVIESAGHNPGPAEANSAGQLLASSQVPHAQKRAKASGGGTMTLQQQQQVQQHQAALGVLGSLVTRNEVVIIKVIHVKDAKPAQVFEHVLDGEPRFVFRSTPALGAGRRLFARLEVDPHLPTSALKLEYVLAVRVGNSDFVQSMPFNVIPSTFDDDWVGANDKRKTLVHQFARVYSNQIAMAENRFLACQPVIMPDRDVLSDLKENVLRLEKQYEARSSHAARGSPGPEIASGQGSLDPQNETNKPGEPGRKTAQTGEPPSHPTGSPGGQEPNLNELIPGLGLAPPMNLSYMLPALSGLGSPTEQYNALLGSLGGLQYQVASGAAGSSAGKQATSPQPPGEAGSLKLGRDEMQGARRNAGFVTTASAANPQNLVNIRRDVEERLYRVVDFLRQSDKAPTAPLDDRHAQMFTWNENMALLLCSLLQESCKNPFKSILRNFNRAVTDGAAFGPGGAAQASRRPVRDRSSLRKRLQKMLHREQLSKDWESTRRASANLFVNSSKKRLEDEVDANLEFLREPVSLVEEVFVDLNPSVPAIGLN</sequence>
<accession>A0A2R5GEY5</accession>
<name>A0A2R5GEY5_9STRA</name>
<feature type="compositionally biased region" description="Acidic residues" evidence="1">
    <location>
        <begin position="221"/>
        <end position="230"/>
    </location>
</feature>
<evidence type="ECO:0000313" key="3">
    <source>
        <dbReference type="Proteomes" id="UP000241890"/>
    </source>
</evidence>
<feature type="compositionally biased region" description="Low complexity" evidence="1">
    <location>
        <begin position="251"/>
        <end position="284"/>
    </location>
</feature>
<keyword evidence="3" id="KW-1185">Reference proteome</keyword>
<gene>
    <name evidence="2" type="ORF">FCC1311_033862</name>
</gene>
<feature type="compositionally biased region" description="Polar residues" evidence="1">
    <location>
        <begin position="193"/>
        <end position="204"/>
    </location>
</feature>
<evidence type="ECO:0000313" key="2">
    <source>
        <dbReference type="EMBL" id="GBG27163.1"/>
    </source>
</evidence>
<reference evidence="2 3" key="1">
    <citation type="submission" date="2017-12" db="EMBL/GenBank/DDBJ databases">
        <title>Sequencing, de novo assembly and annotation of complete genome of a new Thraustochytrid species, strain FCC1311.</title>
        <authorList>
            <person name="Sedici K."/>
            <person name="Godart F."/>
            <person name="Aiese Cigliano R."/>
            <person name="Sanseverino W."/>
            <person name="Barakat M."/>
            <person name="Ortet P."/>
            <person name="Marechal E."/>
            <person name="Cagnac O."/>
            <person name="Amato A."/>
        </authorList>
    </citation>
    <scope>NUCLEOTIDE SEQUENCE [LARGE SCALE GENOMIC DNA]</scope>
</reference>
<evidence type="ECO:0000256" key="1">
    <source>
        <dbReference type="SAM" id="MobiDB-lite"/>
    </source>
</evidence>
<comment type="caution">
    <text evidence="2">The sequence shown here is derived from an EMBL/GenBank/DDBJ whole genome shotgun (WGS) entry which is preliminary data.</text>
</comment>
<organism evidence="2 3">
    <name type="scientific">Hondaea fermentalgiana</name>
    <dbReference type="NCBI Taxonomy" id="2315210"/>
    <lineage>
        <taxon>Eukaryota</taxon>
        <taxon>Sar</taxon>
        <taxon>Stramenopiles</taxon>
        <taxon>Bigyra</taxon>
        <taxon>Labyrinthulomycetes</taxon>
        <taxon>Thraustochytrida</taxon>
        <taxon>Thraustochytriidae</taxon>
        <taxon>Hondaea</taxon>
    </lineage>
</organism>